<dbReference type="GO" id="GO:0032259">
    <property type="term" value="P:methylation"/>
    <property type="evidence" value="ECO:0007669"/>
    <property type="project" value="UniProtKB-KW"/>
</dbReference>
<evidence type="ECO:0000313" key="9">
    <source>
        <dbReference type="EMBL" id="KRN18136.1"/>
    </source>
</evidence>
<dbReference type="InterPro" id="IPR003356">
    <property type="entry name" value="DNA_methylase_A-5"/>
</dbReference>
<evidence type="ECO:0000256" key="2">
    <source>
        <dbReference type="ARBA" id="ARBA00022603"/>
    </source>
</evidence>
<evidence type="ECO:0000256" key="1">
    <source>
        <dbReference type="ARBA" id="ARBA00011900"/>
    </source>
</evidence>
<evidence type="ECO:0000313" key="10">
    <source>
        <dbReference type="Proteomes" id="UP000051442"/>
    </source>
</evidence>
<dbReference type="GO" id="GO:0003677">
    <property type="term" value="F:DNA binding"/>
    <property type="evidence" value="ECO:0007669"/>
    <property type="project" value="InterPro"/>
</dbReference>
<dbReference type="PANTHER" id="PTHR42933">
    <property type="entry name" value="SLR6095 PROTEIN"/>
    <property type="match status" value="1"/>
</dbReference>
<dbReference type="PANTHER" id="PTHR42933:SF1">
    <property type="entry name" value="SITE-SPECIFIC DNA-METHYLTRANSFERASE (ADENINE-SPECIFIC)"/>
    <property type="match status" value="1"/>
</dbReference>
<keyword evidence="4" id="KW-0949">S-adenosyl-L-methionine</keyword>
<evidence type="ECO:0000259" key="8">
    <source>
        <dbReference type="Pfam" id="PF02384"/>
    </source>
</evidence>
<feature type="domain" description="DNA methylase adenine-specific" evidence="8">
    <location>
        <begin position="2"/>
        <end position="39"/>
    </location>
</feature>
<dbReference type="AlphaFoldDB" id="A0A0R2EPK8"/>
<gene>
    <name evidence="9" type="ORF">FD14_GL002288</name>
</gene>
<dbReference type="EC" id="2.1.1.72" evidence="1"/>
<organism evidence="9 10">
    <name type="scientific">Secundilactobacillus similis DSM 23365 = JCM 2765</name>
    <dbReference type="NCBI Taxonomy" id="1423804"/>
    <lineage>
        <taxon>Bacteria</taxon>
        <taxon>Bacillati</taxon>
        <taxon>Bacillota</taxon>
        <taxon>Bacilli</taxon>
        <taxon>Lactobacillales</taxon>
        <taxon>Lactobacillaceae</taxon>
        <taxon>Secundilactobacillus</taxon>
    </lineage>
</organism>
<dbReference type="Gene3D" id="3.40.50.150">
    <property type="entry name" value="Vaccinia Virus protein VP39"/>
    <property type="match status" value="1"/>
</dbReference>
<dbReference type="STRING" id="1423804.FD14_GL002288"/>
<dbReference type="GO" id="GO:0009007">
    <property type="term" value="F:site-specific DNA-methyltransferase (adenine-specific) activity"/>
    <property type="evidence" value="ECO:0007669"/>
    <property type="project" value="UniProtKB-EC"/>
</dbReference>
<evidence type="ECO:0000256" key="7">
    <source>
        <dbReference type="SAM" id="Coils"/>
    </source>
</evidence>
<comment type="caution">
    <text evidence="9">The sequence shown here is derived from an EMBL/GenBank/DDBJ whole genome shotgun (WGS) entry which is preliminary data.</text>
</comment>
<accession>A0A0R2EPK8</accession>
<dbReference type="PATRIC" id="fig|1423804.4.peg.2481"/>
<evidence type="ECO:0000256" key="5">
    <source>
        <dbReference type="ARBA" id="ARBA00022747"/>
    </source>
</evidence>
<evidence type="ECO:0000256" key="6">
    <source>
        <dbReference type="ARBA" id="ARBA00047942"/>
    </source>
</evidence>
<dbReference type="GO" id="GO:0008170">
    <property type="term" value="F:N-methyltransferase activity"/>
    <property type="evidence" value="ECO:0007669"/>
    <property type="project" value="InterPro"/>
</dbReference>
<protein>
    <recommendedName>
        <fullName evidence="1">site-specific DNA-methyltransferase (adenine-specific)</fullName>
        <ecNumber evidence="1">2.1.1.72</ecNumber>
    </recommendedName>
</protein>
<keyword evidence="10" id="KW-1185">Reference proteome</keyword>
<dbReference type="EMBL" id="AYZM01000163">
    <property type="protein sequence ID" value="KRN18136.1"/>
    <property type="molecule type" value="Genomic_DNA"/>
</dbReference>
<dbReference type="InterPro" id="IPR029063">
    <property type="entry name" value="SAM-dependent_MTases_sf"/>
</dbReference>
<feature type="coiled-coil region" evidence="7">
    <location>
        <begin position="46"/>
        <end position="73"/>
    </location>
</feature>
<dbReference type="GO" id="GO:0009307">
    <property type="term" value="P:DNA restriction-modification system"/>
    <property type="evidence" value="ECO:0007669"/>
    <property type="project" value="UniProtKB-KW"/>
</dbReference>
<keyword evidence="5" id="KW-0680">Restriction system</keyword>
<sequence>MTTYQNRQDVDKYAHVASPAEIKENDYNLNIPRYVDTFEPEPEIDLDQVKADLKQLDEEISQNEQAFNELASQLVTTQVNDQSKPEANNER</sequence>
<dbReference type="Proteomes" id="UP000051442">
    <property type="component" value="Unassembled WGS sequence"/>
</dbReference>
<dbReference type="Pfam" id="PF02384">
    <property type="entry name" value="N6_Mtase"/>
    <property type="match status" value="1"/>
</dbReference>
<name>A0A0R2EPK8_9LACO</name>
<keyword evidence="3" id="KW-0808">Transferase</keyword>
<dbReference type="InterPro" id="IPR051537">
    <property type="entry name" value="DNA_Adenine_Mtase"/>
</dbReference>
<comment type="catalytic activity">
    <reaction evidence="6">
        <text>a 2'-deoxyadenosine in DNA + S-adenosyl-L-methionine = an N(6)-methyl-2'-deoxyadenosine in DNA + S-adenosyl-L-homocysteine + H(+)</text>
        <dbReference type="Rhea" id="RHEA:15197"/>
        <dbReference type="Rhea" id="RHEA-COMP:12418"/>
        <dbReference type="Rhea" id="RHEA-COMP:12419"/>
        <dbReference type="ChEBI" id="CHEBI:15378"/>
        <dbReference type="ChEBI" id="CHEBI:57856"/>
        <dbReference type="ChEBI" id="CHEBI:59789"/>
        <dbReference type="ChEBI" id="CHEBI:90615"/>
        <dbReference type="ChEBI" id="CHEBI:90616"/>
        <dbReference type="EC" id="2.1.1.72"/>
    </reaction>
</comment>
<keyword evidence="7" id="KW-0175">Coiled coil</keyword>
<keyword evidence="2" id="KW-0489">Methyltransferase</keyword>
<dbReference type="SUPFAM" id="SSF53335">
    <property type="entry name" value="S-adenosyl-L-methionine-dependent methyltransferases"/>
    <property type="match status" value="1"/>
</dbReference>
<reference evidence="9 10" key="1">
    <citation type="journal article" date="2015" name="Genome Announc.">
        <title>Expanding the biotechnology potential of lactobacilli through comparative genomics of 213 strains and associated genera.</title>
        <authorList>
            <person name="Sun Z."/>
            <person name="Harris H.M."/>
            <person name="McCann A."/>
            <person name="Guo C."/>
            <person name="Argimon S."/>
            <person name="Zhang W."/>
            <person name="Yang X."/>
            <person name="Jeffery I.B."/>
            <person name="Cooney J.C."/>
            <person name="Kagawa T.F."/>
            <person name="Liu W."/>
            <person name="Song Y."/>
            <person name="Salvetti E."/>
            <person name="Wrobel A."/>
            <person name="Rasinkangas P."/>
            <person name="Parkhill J."/>
            <person name="Rea M.C."/>
            <person name="O'Sullivan O."/>
            <person name="Ritari J."/>
            <person name="Douillard F.P."/>
            <person name="Paul Ross R."/>
            <person name="Yang R."/>
            <person name="Briner A.E."/>
            <person name="Felis G.E."/>
            <person name="de Vos W.M."/>
            <person name="Barrangou R."/>
            <person name="Klaenhammer T.R."/>
            <person name="Caufield P.W."/>
            <person name="Cui Y."/>
            <person name="Zhang H."/>
            <person name="O'Toole P.W."/>
        </authorList>
    </citation>
    <scope>NUCLEOTIDE SEQUENCE [LARGE SCALE GENOMIC DNA]</scope>
    <source>
        <strain evidence="9 10">DSM 23365</strain>
    </source>
</reference>
<proteinExistence type="predicted"/>
<evidence type="ECO:0000256" key="3">
    <source>
        <dbReference type="ARBA" id="ARBA00022679"/>
    </source>
</evidence>
<evidence type="ECO:0000256" key="4">
    <source>
        <dbReference type="ARBA" id="ARBA00022691"/>
    </source>
</evidence>